<evidence type="ECO:0000256" key="5">
    <source>
        <dbReference type="ARBA" id="ARBA00022676"/>
    </source>
</evidence>
<dbReference type="InterPro" id="IPR026050">
    <property type="entry name" value="C1GALT1/C1GALT1_chp1"/>
</dbReference>
<evidence type="ECO:0000256" key="3">
    <source>
        <dbReference type="ARBA" id="ARBA00006462"/>
    </source>
</evidence>
<dbReference type="EC" id="2.4.1.122" evidence="4"/>
<dbReference type="InParanoid" id="A2DIR2"/>
<keyword evidence="11" id="KW-0472">Membrane</keyword>
<sequence>MNITRAETSYKVWAQYIEKFFPNSLFRFAFCRKVNIGNVPTILSLVCNDAYLHPFRAAMQDFYYNTTLPWFLRTADDVFISIDNLYKLIYDLEQLYDPKNEIVVKGHTINLTDIDFFIHGGSGWLLSRAAVKELLFNEKYLPFSMTISIADDILINKYWKRLGVTYNSSYSDKFAGNEIVQHQKNIMPKLDFKTLSTCPNQEDLIDPRNIAVWHSADNELAVILHGDRFIKAAPPEIRAYFNETRMYFCKI</sequence>
<proteinExistence type="inferred from homology"/>
<protein>
    <recommendedName>
        <fullName evidence="4">N-acetylgalactosaminide beta-1,3-galactosyltransferase</fullName>
        <ecNumber evidence="4">2.4.1.122</ecNumber>
    </recommendedName>
</protein>
<dbReference type="VEuPathDB" id="TrichDB:TVAGG3_0562520"/>
<evidence type="ECO:0000256" key="10">
    <source>
        <dbReference type="ARBA" id="ARBA00022989"/>
    </source>
</evidence>
<dbReference type="Proteomes" id="UP000001542">
    <property type="component" value="Unassembled WGS sequence"/>
</dbReference>
<accession>A2DIR2</accession>
<keyword evidence="5" id="KW-0328">Glycosyltransferase</keyword>
<name>A2DIR2_TRIV3</name>
<evidence type="ECO:0000256" key="2">
    <source>
        <dbReference type="ARBA" id="ARBA00004922"/>
    </source>
</evidence>
<gene>
    <name evidence="13" type="ORF">TVAG_432710</name>
</gene>
<reference evidence="13" key="1">
    <citation type="submission" date="2006-10" db="EMBL/GenBank/DDBJ databases">
        <authorList>
            <person name="Amadeo P."/>
            <person name="Zhao Q."/>
            <person name="Wortman J."/>
            <person name="Fraser-Liggett C."/>
            <person name="Carlton J."/>
        </authorList>
    </citation>
    <scope>NUCLEOTIDE SEQUENCE</scope>
    <source>
        <strain evidence="13">G3</strain>
    </source>
</reference>
<dbReference type="InterPro" id="IPR003378">
    <property type="entry name" value="Fringe-like_glycosylTrfase"/>
</dbReference>
<comment type="subcellular location">
    <subcellularLocation>
        <location evidence="1">Membrane</location>
        <topology evidence="1">Single-pass type II membrane protein</topology>
    </subcellularLocation>
</comment>
<dbReference type="PANTHER" id="PTHR23033">
    <property type="entry name" value="BETA1,3-GALACTOSYLTRANSFERASE"/>
    <property type="match status" value="1"/>
</dbReference>
<keyword evidence="10" id="KW-1133">Transmembrane helix</keyword>
<keyword evidence="7" id="KW-0812">Transmembrane</keyword>
<evidence type="ECO:0000256" key="8">
    <source>
        <dbReference type="ARBA" id="ARBA00022741"/>
    </source>
</evidence>
<dbReference type="OrthoDB" id="414175at2759"/>
<feature type="domain" description="Fringe-like glycosyltransferase" evidence="12">
    <location>
        <begin position="57"/>
        <end position="166"/>
    </location>
</feature>
<dbReference type="KEGG" id="tva:5465204"/>
<dbReference type="GO" id="GO:0016263">
    <property type="term" value="F:glycoprotein-N-acetylgalactosamine 3-beta-galactosyltransferase activity"/>
    <property type="evidence" value="ECO:0000318"/>
    <property type="project" value="GO_Central"/>
</dbReference>
<dbReference type="VEuPathDB" id="TrichDB:TVAG_432710"/>
<evidence type="ECO:0000256" key="11">
    <source>
        <dbReference type="ARBA" id="ARBA00023136"/>
    </source>
</evidence>
<dbReference type="EMBL" id="DS113205">
    <property type="protein sequence ID" value="EAY19675.1"/>
    <property type="molecule type" value="Genomic_DNA"/>
</dbReference>
<dbReference type="Gene3D" id="3.90.550.50">
    <property type="match status" value="1"/>
</dbReference>
<evidence type="ECO:0000256" key="9">
    <source>
        <dbReference type="ARBA" id="ARBA00022968"/>
    </source>
</evidence>
<keyword evidence="6" id="KW-0808">Transferase</keyword>
<dbReference type="FunFam" id="3.90.550.50:FF:000079">
    <property type="entry name" value="Uncharacterized protein"/>
    <property type="match status" value="1"/>
</dbReference>
<keyword evidence="9" id="KW-0735">Signal-anchor</keyword>
<keyword evidence="14" id="KW-1185">Reference proteome</keyword>
<reference evidence="13" key="2">
    <citation type="journal article" date="2007" name="Science">
        <title>Draft genome sequence of the sexually transmitted pathogen Trichomonas vaginalis.</title>
        <authorList>
            <person name="Carlton J.M."/>
            <person name="Hirt R.P."/>
            <person name="Silva J.C."/>
            <person name="Delcher A.L."/>
            <person name="Schatz M."/>
            <person name="Zhao Q."/>
            <person name="Wortman J.R."/>
            <person name="Bidwell S.L."/>
            <person name="Alsmark U.C.M."/>
            <person name="Besteiro S."/>
            <person name="Sicheritz-Ponten T."/>
            <person name="Noel C.J."/>
            <person name="Dacks J.B."/>
            <person name="Foster P.G."/>
            <person name="Simillion C."/>
            <person name="Van de Peer Y."/>
            <person name="Miranda-Saavedra D."/>
            <person name="Barton G.J."/>
            <person name="Westrop G.D."/>
            <person name="Mueller S."/>
            <person name="Dessi D."/>
            <person name="Fiori P.L."/>
            <person name="Ren Q."/>
            <person name="Paulsen I."/>
            <person name="Zhang H."/>
            <person name="Bastida-Corcuera F.D."/>
            <person name="Simoes-Barbosa A."/>
            <person name="Brown M.T."/>
            <person name="Hayes R.D."/>
            <person name="Mukherjee M."/>
            <person name="Okumura C.Y."/>
            <person name="Schneider R."/>
            <person name="Smith A.J."/>
            <person name="Vanacova S."/>
            <person name="Villalvazo M."/>
            <person name="Haas B.J."/>
            <person name="Pertea M."/>
            <person name="Feldblyum T.V."/>
            <person name="Utterback T.R."/>
            <person name="Shu C.L."/>
            <person name="Osoegawa K."/>
            <person name="de Jong P.J."/>
            <person name="Hrdy I."/>
            <person name="Horvathova L."/>
            <person name="Zubacova Z."/>
            <person name="Dolezal P."/>
            <person name="Malik S.B."/>
            <person name="Logsdon J.M. Jr."/>
            <person name="Henze K."/>
            <person name="Gupta A."/>
            <person name="Wang C.C."/>
            <person name="Dunne R.L."/>
            <person name="Upcroft J.A."/>
            <person name="Upcroft P."/>
            <person name="White O."/>
            <person name="Salzberg S.L."/>
            <person name="Tang P."/>
            <person name="Chiu C.-H."/>
            <person name="Lee Y.-S."/>
            <person name="Embley T.M."/>
            <person name="Coombs G.H."/>
            <person name="Mottram J.C."/>
            <person name="Tachezy J."/>
            <person name="Fraser-Liggett C.M."/>
            <person name="Johnson P.J."/>
        </authorList>
    </citation>
    <scope>NUCLEOTIDE SEQUENCE [LARGE SCALE GENOMIC DNA]</scope>
    <source>
        <strain evidence="13">G3</strain>
    </source>
</reference>
<dbReference type="GO" id="GO:0016020">
    <property type="term" value="C:membrane"/>
    <property type="evidence" value="ECO:0007669"/>
    <property type="project" value="UniProtKB-SubCell"/>
</dbReference>
<comment type="similarity">
    <text evidence="3">Belongs to the glycosyltransferase 31 family. Beta3-Gal-T subfamily.</text>
</comment>
<evidence type="ECO:0000256" key="6">
    <source>
        <dbReference type="ARBA" id="ARBA00022679"/>
    </source>
</evidence>
<dbReference type="PANTHER" id="PTHR23033:SF14">
    <property type="entry name" value="GLYCOPROTEIN-N-ACETYLGALACTOSAMINE 3-BETA-GALACTOSYLTRANSFERASE 1-RELATED"/>
    <property type="match status" value="1"/>
</dbReference>
<dbReference type="RefSeq" id="XP_001580661.1">
    <property type="nucleotide sequence ID" value="XM_001580611.1"/>
</dbReference>
<evidence type="ECO:0000259" key="12">
    <source>
        <dbReference type="Pfam" id="PF02434"/>
    </source>
</evidence>
<dbReference type="AlphaFoldDB" id="A2DIR2"/>
<evidence type="ECO:0000256" key="1">
    <source>
        <dbReference type="ARBA" id="ARBA00004606"/>
    </source>
</evidence>
<dbReference type="GO" id="GO:0000166">
    <property type="term" value="F:nucleotide binding"/>
    <property type="evidence" value="ECO:0007669"/>
    <property type="project" value="UniProtKB-KW"/>
</dbReference>
<organism evidence="13 14">
    <name type="scientific">Trichomonas vaginalis (strain ATCC PRA-98 / G3)</name>
    <dbReference type="NCBI Taxonomy" id="412133"/>
    <lineage>
        <taxon>Eukaryota</taxon>
        <taxon>Metamonada</taxon>
        <taxon>Parabasalia</taxon>
        <taxon>Trichomonadida</taxon>
        <taxon>Trichomonadidae</taxon>
        <taxon>Trichomonas</taxon>
    </lineage>
</organism>
<evidence type="ECO:0000256" key="7">
    <source>
        <dbReference type="ARBA" id="ARBA00022692"/>
    </source>
</evidence>
<evidence type="ECO:0000313" key="14">
    <source>
        <dbReference type="Proteomes" id="UP000001542"/>
    </source>
</evidence>
<keyword evidence="8" id="KW-0547">Nucleotide-binding</keyword>
<dbReference type="Pfam" id="PF02434">
    <property type="entry name" value="Fringe"/>
    <property type="match status" value="1"/>
</dbReference>
<evidence type="ECO:0000313" key="13">
    <source>
        <dbReference type="EMBL" id="EAY19675.1"/>
    </source>
</evidence>
<comment type="pathway">
    <text evidence="2">Protein modification; protein glycosylation.</text>
</comment>
<evidence type="ECO:0000256" key="4">
    <source>
        <dbReference type="ARBA" id="ARBA00012557"/>
    </source>
</evidence>